<evidence type="ECO:0000256" key="9">
    <source>
        <dbReference type="SAM" id="MobiDB-lite"/>
    </source>
</evidence>
<dbReference type="eggNOG" id="COG1253">
    <property type="taxonomic scope" value="Bacteria"/>
</dbReference>
<organism evidence="13 14">
    <name type="scientific">Truepera radiovictrix (strain DSM 17093 / CIP 108686 / LMG 22925 / RQ-24)</name>
    <dbReference type="NCBI Taxonomy" id="649638"/>
    <lineage>
        <taxon>Bacteria</taxon>
        <taxon>Thermotogati</taxon>
        <taxon>Deinococcota</taxon>
        <taxon>Deinococci</taxon>
        <taxon>Trueperales</taxon>
        <taxon>Trueperaceae</taxon>
        <taxon>Truepera</taxon>
    </lineage>
</organism>
<evidence type="ECO:0000313" key="13">
    <source>
        <dbReference type="EMBL" id="ADI15926.1"/>
    </source>
</evidence>
<evidence type="ECO:0000259" key="12">
    <source>
        <dbReference type="PROSITE" id="PS51846"/>
    </source>
</evidence>
<dbReference type="GO" id="GO:0050660">
    <property type="term" value="F:flavin adenine dinucleotide binding"/>
    <property type="evidence" value="ECO:0007669"/>
    <property type="project" value="InterPro"/>
</dbReference>
<comment type="subcellular location">
    <subcellularLocation>
        <location evidence="1">Membrane</location>
        <topology evidence="1">Multi-pass membrane protein</topology>
    </subcellularLocation>
</comment>
<feature type="transmembrane region" description="Helical" evidence="10">
    <location>
        <begin position="53"/>
        <end position="76"/>
    </location>
</feature>
<accession>D7CVL5</accession>
<dbReference type="InterPro" id="IPR036318">
    <property type="entry name" value="FAD-bd_PCMH-like_sf"/>
</dbReference>
<keyword evidence="2 8" id="KW-0812">Transmembrane</keyword>
<feature type="region of interest" description="Disordered" evidence="9">
    <location>
        <begin position="476"/>
        <end position="496"/>
    </location>
</feature>
<evidence type="ECO:0000256" key="1">
    <source>
        <dbReference type="ARBA" id="ARBA00004141"/>
    </source>
</evidence>
<dbReference type="Proteomes" id="UP000000379">
    <property type="component" value="Chromosome"/>
</dbReference>
<dbReference type="InterPro" id="IPR005170">
    <property type="entry name" value="Transptr-assoc_dom"/>
</dbReference>
<dbReference type="SMART" id="SM00116">
    <property type="entry name" value="CBS"/>
    <property type="match status" value="2"/>
</dbReference>
<evidence type="ECO:0000256" key="6">
    <source>
        <dbReference type="ARBA" id="ARBA00023136"/>
    </source>
</evidence>
<evidence type="ECO:0000313" key="14">
    <source>
        <dbReference type="Proteomes" id="UP000000379"/>
    </source>
</evidence>
<feature type="transmembrane region" description="Helical" evidence="10">
    <location>
        <begin position="181"/>
        <end position="203"/>
    </location>
</feature>
<dbReference type="SUPFAM" id="SSF56176">
    <property type="entry name" value="FAD-binding/transporter-associated domain-like"/>
    <property type="match status" value="1"/>
</dbReference>
<evidence type="ECO:0000256" key="7">
    <source>
        <dbReference type="PROSITE-ProRule" id="PRU00703"/>
    </source>
</evidence>
<dbReference type="Gene3D" id="3.30.465.10">
    <property type="match status" value="1"/>
</dbReference>
<gene>
    <name evidence="13" type="ordered locus">Trad_2825</name>
</gene>
<dbReference type="InterPro" id="IPR016169">
    <property type="entry name" value="FAD-bd_PCMH_sub2"/>
</dbReference>
<name>D7CVL5_TRURR</name>
<dbReference type="SUPFAM" id="SSF54631">
    <property type="entry name" value="CBS-domain pair"/>
    <property type="match status" value="1"/>
</dbReference>
<evidence type="ECO:0008006" key="15">
    <source>
        <dbReference type="Google" id="ProtNLM"/>
    </source>
</evidence>
<dbReference type="InterPro" id="IPR044751">
    <property type="entry name" value="Ion_transp-like_CBS"/>
</dbReference>
<dbReference type="OrthoDB" id="9798188at2"/>
<feature type="transmembrane region" description="Helical" evidence="10">
    <location>
        <begin position="141"/>
        <end position="160"/>
    </location>
</feature>
<evidence type="ECO:0000256" key="10">
    <source>
        <dbReference type="SAM" id="Phobius"/>
    </source>
</evidence>
<keyword evidence="3" id="KW-0677">Repeat</keyword>
<feature type="domain" description="CNNM transmembrane" evidence="12">
    <location>
        <begin position="45"/>
        <end position="238"/>
    </location>
</feature>
<dbReference type="GO" id="GO:0016020">
    <property type="term" value="C:membrane"/>
    <property type="evidence" value="ECO:0007669"/>
    <property type="project" value="UniProtKB-SubCell"/>
</dbReference>
<dbReference type="Gene3D" id="3.10.580.10">
    <property type="entry name" value="CBS-domain"/>
    <property type="match status" value="1"/>
</dbReference>
<dbReference type="Pfam" id="PF03471">
    <property type="entry name" value="CorC_HlyC"/>
    <property type="match status" value="1"/>
</dbReference>
<dbReference type="Pfam" id="PF01595">
    <property type="entry name" value="CNNM"/>
    <property type="match status" value="1"/>
</dbReference>
<evidence type="ECO:0000256" key="2">
    <source>
        <dbReference type="ARBA" id="ARBA00022692"/>
    </source>
</evidence>
<keyword evidence="4 8" id="KW-1133">Transmembrane helix</keyword>
<evidence type="ECO:0000256" key="5">
    <source>
        <dbReference type="ARBA" id="ARBA00023122"/>
    </source>
</evidence>
<dbReference type="PANTHER" id="PTHR22777">
    <property type="entry name" value="HEMOLYSIN-RELATED"/>
    <property type="match status" value="1"/>
</dbReference>
<dbReference type="InterPro" id="IPR046342">
    <property type="entry name" value="CBS_dom_sf"/>
</dbReference>
<dbReference type="STRING" id="649638.Trad_2825"/>
<dbReference type="PROSITE" id="PS51846">
    <property type="entry name" value="CNNM"/>
    <property type="match status" value="1"/>
</dbReference>
<dbReference type="FunFam" id="3.10.580.10:FF:000002">
    <property type="entry name" value="Magnesium/cobalt efflux protein CorC"/>
    <property type="match status" value="1"/>
</dbReference>
<sequence length="496" mass="53888">MPEDPQDDVPPRSSRFLPPLLTPVAAVWLAASSAVAFAAPVTPTEGGVTPTQVLLLVLLFALSAFMSGAETALTAVGHWKIRQLREEGQDPTGAFALLERDRARFITTLLIGNNLVNIAATALVTQITLRLAAPLGVGESLALAYATGLMTFLVLIFGEITPKSFAVQNAVPLSRVVIRPVYYLSVVVYPIGRFFTFIANLILRLFRLETTANPLITEDELRLMLRSAEESGVIEAHEQEMIRGIIDLEETVVREVMTPRVDVVAISEDATLEELLELVTKHGYSRLPVYSETIDNVRGTVYARDLLAYLGRSEALHTTRVADLMTPAQYVPETLSILNLLRDMRARKNHIAIVVDEFGGTAGIVTLEDIIEEITGEIYDETDQEEAAPIVPLDEGVFRIQGSAHLEEVGAELKLTLGEGGEYDTLAGFLISRFGHIPQPGETLDIGTCSFTIEEADERRVISVLASLHDALGVSGALPSPTSGTAEPGPRERTQV</sequence>
<dbReference type="PROSITE" id="PS51371">
    <property type="entry name" value="CBS"/>
    <property type="match status" value="2"/>
</dbReference>
<dbReference type="SMART" id="SM01091">
    <property type="entry name" value="CorC_HlyC"/>
    <property type="match status" value="1"/>
</dbReference>
<proteinExistence type="predicted"/>
<feature type="domain" description="CBS" evidence="11">
    <location>
        <begin position="257"/>
        <end position="316"/>
    </location>
</feature>
<evidence type="ECO:0000256" key="3">
    <source>
        <dbReference type="ARBA" id="ARBA00022737"/>
    </source>
</evidence>
<dbReference type="InterPro" id="IPR000644">
    <property type="entry name" value="CBS_dom"/>
</dbReference>
<feature type="domain" description="CBS" evidence="11">
    <location>
        <begin position="324"/>
        <end position="381"/>
    </location>
</feature>
<keyword evidence="14" id="KW-1185">Reference proteome</keyword>
<evidence type="ECO:0000256" key="8">
    <source>
        <dbReference type="PROSITE-ProRule" id="PRU01193"/>
    </source>
</evidence>
<keyword evidence="6 8" id="KW-0472">Membrane</keyword>
<dbReference type="CDD" id="cd04590">
    <property type="entry name" value="CBS_pair_CorC_HlyC_assoc"/>
    <property type="match status" value="1"/>
</dbReference>
<dbReference type="EMBL" id="CP002049">
    <property type="protein sequence ID" value="ADI15926.1"/>
    <property type="molecule type" value="Genomic_DNA"/>
</dbReference>
<protein>
    <recommendedName>
        <fullName evidence="15">CBS domain containing protein</fullName>
    </recommendedName>
</protein>
<dbReference type="HOGENOM" id="CLU_015237_4_2_0"/>
<dbReference type="KEGG" id="tra:Trad_2825"/>
<dbReference type="InterPro" id="IPR002550">
    <property type="entry name" value="CNNM"/>
</dbReference>
<evidence type="ECO:0000259" key="11">
    <source>
        <dbReference type="PROSITE" id="PS51371"/>
    </source>
</evidence>
<feature type="transmembrane region" description="Helical" evidence="10">
    <location>
        <begin position="20"/>
        <end position="41"/>
    </location>
</feature>
<feature type="transmembrane region" description="Helical" evidence="10">
    <location>
        <begin position="105"/>
        <end position="129"/>
    </location>
</feature>
<reference evidence="14" key="1">
    <citation type="submission" date="2010-05" db="EMBL/GenBank/DDBJ databases">
        <title>The complete genome of Truepera radiovictris DSM 17093.</title>
        <authorList>
            <consortium name="US DOE Joint Genome Institute (JGI-PGF)"/>
            <person name="Lucas S."/>
            <person name="Copeland A."/>
            <person name="Lapidus A."/>
            <person name="Glavina del Rio T."/>
            <person name="Dalin E."/>
            <person name="Tice H."/>
            <person name="Bruce D."/>
            <person name="Goodwin L."/>
            <person name="Pitluck S."/>
            <person name="Kyrpides N."/>
            <person name="Mavromatis K."/>
            <person name="Ovchinnikova G."/>
            <person name="Munk A.C."/>
            <person name="Detter J.C."/>
            <person name="Han C."/>
            <person name="Tapia R."/>
            <person name="Land M."/>
            <person name="Hauser L."/>
            <person name="Markowitz V."/>
            <person name="Cheng J.-F."/>
            <person name="Hugenholtz P."/>
            <person name="Woyke T."/>
            <person name="Wu D."/>
            <person name="Tindall B."/>
            <person name="Pomrenke H.G."/>
            <person name="Brambilla E."/>
            <person name="Klenk H.-P."/>
            <person name="Eisen J.A."/>
        </authorList>
    </citation>
    <scope>NUCLEOTIDE SEQUENCE [LARGE SCALE GENOMIC DNA]</scope>
    <source>
        <strain evidence="14">DSM 17093 / CIP 108686 / LMG 22925 / RQ-24</strain>
    </source>
</reference>
<dbReference type="AlphaFoldDB" id="D7CVL5"/>
<dbReference type="Pfam" id="PF00571">
    <property type="entry name" value="CBS"/>
    <property type="match status" value="2"/>
</dbReference>
<keyword evidence="5 7" id="KW-0129">CBS domain</keyword>
<evidence type="ECO:0000256" key="4">
    <source>
        <dbReference type="ARBA" id="ARBA00022989"/>
    </source>
</evidence>
<dbReference type="PANTHER" id="PTHR22777:SF17">
    <property type="entry name" value="UPF0053 PROTEIN SLL0260"/>
    <property type="match status" value="1"/>
</dbReference>
<reference evidence="13 14" key="2">
    <citation type="journal article" date="2011" name="Stand. Genomic Sci.">
        <title>Complete genome sequence of Truepera radiovictrix type strain (RQ-24).</title>
        <authorList>
            <person name="Ivanova N."/>
            <person name="Rohde C."/>
            <person name="Munk C."/>
            <person name="Nolan M."/>
            <person name="Lucas S."/>
            <person name="Del Rio T.G."/>
            <person name="Tice H."/>
            <person name="Deshpande S."/>
            <person name="Cheng J.F."/>
            <person name="Tapia R."/>
            <person name="Han C."/>
            <person name="Goodwin L."/>
            <person name="Pitluck S."/>
            <person name="Liolios K."/>
            <person name="Mavromatis K."/>
            <person name="Mikhailova N."/>
            <person name="Pati A."/>
            <person name="Chen A."/>
            <person name="Palaniappan K."/>
            <person name="Land M."/>
            <person name="Hauser L."/>
            <person name="Chang Y.J."/>
            <person name="Jeffries C.D."/>
            <person name="Brambilla E."/>
            <person name="Rohde M."/>
            <person name="Goker M."/>
            <person name="Tindall B.J."/>
            <person name="Woyke T."/>
            <person name="Bristow J."/>
            <person name="Eisen J.A."/>
            <person name="Markowitz V."/>
            <person name="Hugenholtz P."/>
            <person name="Kyrpides N.C."/>
            <person name="Klenk H.P."/>
            <person name="Lapidus A."/>
        </authorList>
    </citation>
    <scope>NUCLEOTIDE SEQUENCE [LARGE SCALE GENOMIC DNA]</scope>
    <source>
        <strain evidence="14">DSM 17093 / CIP 108686 / LMG 22925 / RQ-24</strain>
    </source>
</reference>